<dbReference type="EMBL" id="JBFNXQ010000098">
    <property type="protein sequence ID" value="MEX5720966.1"/>
    <property type="molecule type" value="Genomic_DNA"/>
</dbReference>
<accession>A0ABV3XML7</accession>
<gene>
    <name evidence="2" type="ORF">ABQ292_21645</name>
</gene>
<proteinExistence type="predicted"/>
<organism evidence="2 3">
    <name type="scientific">Geodermatophilus maliterrae</name>
    <dbReference type="NCBI Taxonomy" id="3162531"/>
    <lineage>
        <taxon>Bacteria</taxon>
        <taxon>Bacillati</taxon>
        <taxon>Actinomycetota</taxon>
        <taxon>Actinomycetes</taxon>
        <taxon>Geodermatophilales</taxon>
        <taxon>Geodermatophilaceae</taxon>
        <taxon>Geodermatophilus</taxon>
    </lineage>
</organism>
<evidence type="ECO:0000313" key="2">
    <source>
        <dbReference type="EMBL" id="MEX5720966.1"/>
    </source>
</evidence>
<keyword evidence="3" id="KW-1185">Reference proteome</keyword>
<reference evidence="2 3" key="1">
    <citation type="submission" date="2024-06" db="EMBL/GenBank/DDBJ databases">
        <title>Draft genome sequence of Geodermatophilus badlandi, a novel member of the Geodermatophilaceae isolated from badland sedimentary rocks in the Red desert, Wyoming, USA.</title>
        <authorList>
            <person name="Ben Tekaya S."/>
            <person name="Nouioui I."/>
            <person name="Flores G.M."/>
            <person name="Shaal M.N."/>
            <person name="Bredoire F."/>
            <person name="Basile F."/>
            <person name="Van Diepen L."/>
            <person name="Ward N.L."/>
        </authorList>
    </citation>
    <scope>NUCLEOTIDE SEQUENCE [LARGE SCALE GENOMIC DNA]</scope>
    <source>
        <strain evidence="2 3">WL48A</strain>
    </source>
</reference>
<dbReference type="RefSeq" id="WP_369209782.1">
    <property type="nucleotide sequence ID" value="NZ_JBFNXQ010000098.1"/>
</dbReference>
<sequence>GLAIGAGAVALSGDDTEDAGVPVADAVLDPLEGSGASGRAAVVERPDGTLVLRVELAAEAPREGYLEAWLLDESVSGLIPLGVVRAGTEEFELPAGVDIGEYPVVDVSVEQLDGDPTHSGVSVARGQLDT</sequence>
<feature type="domain" description="Anti-sigma K factor RskA C-terminal" evidence="1">
    <location>
        <begin position="15"/>
        <end position="120"/>
    </location>
</feature>
<dbReference type="InterPro" id="IPR018764">
    <property type="entry name" value="RskA_C"/>
</dbReference>
<comment type="caution">
    <text evidence="2">The sequence shown here is derived from an EMBL/GenBank/DDBJ whole genome shotgun (WGS) entry which is preliminary data.</text>
</comment>
<evidence type="ECO:0000259" key="1">
    <source>
        <dbReference type="Pfam" id="PF10099"/>
    </source>
</evidence>
<name>A0ABV3XML7_9ACTN</name>
<evidence type="ECO:0000313" key="3">
    <source>
        <dbReference type="Proteomes" id="UP001560045"/>
    </source>
</evidence>
<protein>
    <submittedName>
        <fullName evidence="2">Anti-sigma factor</fullName>
    </submittedName>
</protein>
<feature type="non-terminal residue" evidence="2">
    <location>
        <position position="1"/>
    </location>
</feature>
<dbReference type="Proteomes" id="UP001560045">
    <property type="component" value="Unassembled WGS sequence"/>
</dbReference>
<dbReference type="Pfam" id="PF10099">
    <property type="entry name" value="RskA_C"/>
    <property type="match status" value="1"/>
</dbReference>